<name>K0T136_THAOC</name>
<proteinExistence type="predicted"/>
<evidence type="ECO:0000313" key="3">
    <source>
        <dbReference type="Proteomes" id="UP000266841"/>
    </source>
</evidence>
<feature type="non-terminal residue" evidence="2">
    <location>
        <position position="1"/>
    </location>
</feature>
<feature type="region of interest" description="Disordered" evidence="1">
    <location>
        <begin position="1"/>
        <end position="69"/>
    </location>
</feature>
<feature type="compositionally biased region" description="Low complexity" evidence="1">
    <location>
        <begin position="53"/>
        <end position="66"/>
    </location>
</feature>
<dbReference type="AlphaFoldDB" id="K0T136"/>
<comment type="caution">
    <text evidence="2">The sequence shown here is derived from an EMBL/GenBank/DDBJ whole genome shotgun (WGS) entry which is preliminary data.</text>
</comment>
<dbReference type="EMBL" id="AGNL01013833">
    <property type="protein sequence ID" value="EJK66986.1"/>
    <property type="molecule type" value="Genomic_DNA"/>
</dbReference>
<accession>K0T136</accession>
<organism evidence="2 3">
    <name type="scientific">Thalassiosira oceanica</name>
    <name type="common">Marine diatom</name>
    <dbReference type="NCBI Taxonomy" id="159749"/>
    <lineage>
        <taxon>Eukaryota</taxon>
        <taxon>Sar</taxon>
        <taxon>Stramenopiles</taxon>
        <taxon>Ochrophyta</taxon>
        <taxon>Bacillariophyta</taxon>
        <taxon>Coscinodiscophyceae</taxon>
        <taxon>Thalassiosirophycidae</taxon>
        <taxon>Thalassiosirales</taxon>
        <taxon>Thalassiosiraceae</taxon>
        <taxon>Thalassiosira</taxon>
    </lineage>
</organism>
<dbReference type="Proteomes" id="UP000266841">
    <property type="component" value="Unassembled WGS sequence"/>
</dbReference>
<protein>
    <submittedName>
        <fullName evidence="2">Uncharacterized protein</fullName>
    </submittedName>
</protein>
<evidence type="ECO:0000313" key="2">
    <source>
        <dbReference type="EMBL" id="EJK66986.1"/>
    </source>
</evidence>
<reference evidence="2 3" key="1">
    <citation type="journal article" date="2012" name="Genome Biol.">
        <title>Genome and low-iron response of an oceanic diatom adapted to chronic iron limitation.</title>
        <authorList>
            <person name="Lommer M."/>
            <person name="Specht M."/>
            <person name="Roy A.S."/>
            <person name="Kraemer L."/>
            <person name="Andreson R."/>
            <person name="Gutowska M.A."/>
            <person name="Wolf J."/>
            <person name="Bergner S.V."/>
            <person name="Schilhabel M.B."/>
            <person name="Klostermeier U.C."/>
            <person name="Beiko R.G."/>
            <person name="Rosenstiel P."/>
            <person name="Hippler M."/>
            <person name="Laroche J."/>
        </authorList>
    </citation>
    <scope>NUCLEOTIDE SEQUENCE [LARGE SCALE GENOMIC DNA]</scope>
    <source>
        <strain evidence="2 3">CCMP1005</strain>
    </source>
</reference>
<gene>
    <name evidence="2" type="ORF">THAOC_12035</name>
</gene>
<sequence>TALPAAASVAEERPPDALAAAVGRRERREGPEPQPGRGRRGGPGGPPTGKVAAGGQAAPATGAPAGRRGGRTVVLVGDAELRLEAGRHRQSLPLAAGRGRDVRVRAAVLVPASEEVISAVEVRQEAGPG</sequence>
<evidence type="ECO:0000256" key="1">
    <source>
        <dbReference type="SAM" id="MobiDB-lite"/>
    </source>
</evidence>
<keyword evidence="3" id="KW-1185">Reference proteome</keyword>